<reference evidence="2" key="1">
    <citation type="submission" date="2013-04" db="UniProtKB">
        <authorList>
            <consortium name="EnsemblPlants"/>
        </authorList>
    </citation>
    <scope>IDENTIFICATION</scope>
</reference>
<keyword evidence="3" id="KW-1185">Reference proteome</keyword>
<dbReference type="AlphaFoldDB" id="J3LD34"/>
<evidence type="ECO:0000313" key="3">
    <source>
        <dbReference type="Proteomes" id="UP000006038"/>
    </source>
</evidence>
<evidence type="ECO:0000256" key="1">
    <source>
        <dbReference type="SAM" id="MobiDB-lite"/>
    </source>
</evidence>
<proteinExistence type="predicted"/>
<protein>
    <submittedName>
        <fullName evidence="2">Uncharacterized protein</fullName>
    </submittedName>
</protein>
<feature type="region of interest" description="Disordered" evidence="1">
    <location>
        <begin position="1"/>
        <end position="46"/>
    </location>
</feature>
<accession>J3LD34</accession>
<evidence type="ECO:0000313" key="2">
    <source>
        <dbReference type="EnsemblPlants" id="OB02G25510.1"/>
    </source>
</evidence>
<sequence length="84" mass="9683">MARCRRMCSTKPKSATRRSAMCRRMCSTKPKSATRRSAMDSHSFHSRNQKGIRAAYALEKDCRIRNEDKSPLYDVMRKEVGQAV</sequence>
<dbReference type="Proteomes" id="UP000006038">
    <property type="component" value="Unassembled WGS sequence"/>
</dbReference>
<name>J3LD34_ORYBR</name>
<dbReference type="EnsemblPlants" id="OB02G25510.1">
    <property type="protein sequence ID" value="OB02G25510.1"/>
    <property type="gene ID" value="OB02G25510"/>
</dbReference>
<dbReference type="Gramene" id="OB02G25510.1">
    <property type="protein sequence ID" value="OB02G25510.1"/>
    <property type="gene ID" value="OB02G25510"/>
</dbReference>
<dbReference type="HOGENOM" id="CLU_2531081_0_0_1"/>
<organism evidence="2">
    <name type="scientific">Oryza brachyantha</name>
    <name type="common">malo sina</name>
    <dbReference type="NCBI Taxonomy" id="4533"/>
    <lineage>
        <taxon>Eukaryota</taxon>
        <taxon>Viridiplantae</taxon>
        <taxon>Streptophyta</taxon>
        <taxon>Embryophyta</taxon>
        <taxon>Tracheophyta</taxon>
        <taxon>Spermatophyta</taxon>
        <taxon>Magnoliopsida</taxon>
        <taxon>Liliopsida</taxon>
        <taxon>Poales</taxon>
        <taxon>Poaceae</taxon>
        <taxon>BOP clade</taxon>
        <taxon>Oryzoideae</taxon>
        <taxon>Oryzeae</taxon>
        <taxon>Oryzinae</taxon>
        <taxon>Oryza</taxon>
    </lineage>
</organism>